<feature type="compositionally biased region" description="Basic and acidic residues" evidence="4">
    <location>
        <begin position="115"/>
        <end position="125"/>
    </location>
</feature>
<gene>
    <name evidence="6" type="ORF">MEDL_69</name>
</gene>
<evidence type="ECO:0000256" key="4">
    <source>
        <dbReference type="SAM" id="MobiDB-lite"/>
    </source>
</evidence>
<dbReference type="GO" id="GO:0003723">
    <property type="term" value="F:RNA binding"/>
    <property type="evidence" value="ECO:0007669"/>
    <property type="project" value="TreeGrafter"/>
</dbReference>
<keyword evidence="6" id="KW-0378">Hydrolase</keyword>
<keyword evidence="3" id="KW-0539">Nucleus</keyword>
<dbReference type="Pfam" id="PF01918">
    <property type="entry name" value="Alba"/>
    <property type="match status" value="1"/>
</dbReference>
<accession>A0A8S3PMC8</accession>
<evidence type="ECO:0000313" key="6">
    <source>
        <dbReference type="EMBL" id="CAG2184409.1"/>
    </source>
</evidence>
<feature type="compositionally biased region" description="Basic and acidic residues" evidence="4">
    <location>
        <begin position="147"/>
        <end position="169"/>
    </location>
</feature>
<dbReference type="GO" id="GO:0004526">
    <property type="term" value="F:ribonuclease P activity"/>
    <property type="evidence" value="ECO:0007669"/>
    <property type="project" value="UniProtKB-EC"/>
</dbReference>
<dbReference type="AlphaFoldDB" id="A0A8S3PMC8"/>
<protein>
    <submittedName>
        <fullName evidence="6">RPP25</fullName>
        <ecNumber evidence="6">3.1.26.5</ecNumber>
    </submittedName>
</protein>
<dbReference type="PANTHER" id="PTHR13516:SF4">
    <property type="entry name" value="FI09323P"/>
    <property type="match status" value="1"/>
</dbReference>
<comment type="similarity">
    <text evidence="2">Belongs to the histone-like Alba family.</text>
</comment>
<reference evidence="6" key="1">
    <citation type="submission" date="2021-03" db="EMBL/GenBank/DDBJ databases">
        <authorList>
            <person name="Bekaert M."/>
        </authorList>
    </citation>
    <scope>NUCLEOTIDE SEQUENCE</scope>
</reference>
<dbReference type="GO" id="GO:0000172">
    <property type="term" value="C:ribonuclease MRP complex"/>
    <property type="evidence" value="ECO:0007669"/>
    <property type="project" value="TreeGrafter"/>
</dbReference>
<dbReference type="InterPro" id="IPR051958">
    <property type="entry name" value="Alba-like_NAB"/>
</dbReference>
<feature type="region of interest" description="Disordered" evidence="4">
    <location>
        <begin position="115"/>
        <end position="178"/>
    </location>
</feature>
<evidence type="ECO:0000259" key="5">
    <source>
        <dbReference type="Pfam" id="PF01918"/>
    </source>
</evidence>
<dbReference type="InterPro" id="IPR036882">
    <property type="entry name" value="Alba-like_dom_sf"/>
</dbReference>
<evidence type="ECO:0000256" key="3">
    <source>
        <dbReference type="ARBA" id="ARBA00023242"/>
    </source>
</evidence>
<comment type="caution">
    <text evidence="6">The sequence shown here is derived from an EMBL/GenBank/DDBJ whole genome shotgun (WGS) entry which is preliminary data.</text>
</comment>
<feature type="domain" description="DNA/RNA-binding protein Alba-like" evidence="5">
    <location>
        <begin position="1"/>
        <end position="62"/>
    </location>
</feature>
<keyword evidence="7" id="KW-1185">Reference proteome</keyword>
<dbReference type="PANTHER" id="PTHR13516">
    <property type="entry name" value="RIBONUCLEASE P SUBUNIT P25"/>
    <property type="match status" value="1"/>
</dbReference>
<dbReference type="GO" id="GO:0005634">
    <property type="term" value="C:nucleus"/>
    <property type="evidence" value="ECO:0007669"/>
    <property type="project" value="UniProtKB-SubCell"/>
</dbReference>
<dbReference type="Gene3D" id="3.30.110.20">
    <property type="entry name" value="Alba-like domain"/>
    <property type="match status" value="1"/>
</dbReference>
<dbReference type="Proteomes" id="UP000683360">
    <property type="component" value="Unassembled WGS sequence"/>
</dbReference>
<proteinExistence type="inferred from homology"/>
<dbReference type="SUPFAM" id="SSF82704">
    <property type="entry name" value="AlbA-like"/>
    <property type="match status" value="1"/>
</dbReference>
<dbReference type="OrthoDB" id="424402at2759"/>
<organism evidence="6 7">
    <name type="scientific">Mytilus edulis</name>
    <name type="common">Blue mussel</name>
    <dbReference type="NCBI Taxonomy" id="6550"/>
    <lineage>
        <taxon>Eukaryota</taxon>
        <taxon>Metazoa</taxon>
        <taxon>Spiralia</taxon>
        <taxon>Lophotrochozoa</taxon>
        <taxon>Mollusca</taxon>
        <taxon>Bivalvia</taxon>
        <taxon>Autobranchia</taxon>
        <taxon>Pteriomorphia</taxon>
        <taxon>Mytilida</taxon>
        <taxon>Mytiloidea</taxon>
        <taxon>Mytilidae</taxon>
        <taxon>Mytilinae</taxon>
        <taxon>Mytilus</taxon>
    </lineage>
</organism>
<dbReference type="InterPro" id="IPR002775">
    <property type="entry name" value="DNA/RNA-bd_Alba-like"/>
</dbReference>
<evidence type="ECO:0000256" key="1">
    <source>
        <dbReference type="ARBA" id="ARBA00004123"/>
    </source>
</evidence>
<dbReference type="EMBL" id="CAJPWZ010000004">
    <property type="protein sequence ID" value="CAG2184409.1"/>
    <property type="molecule type" value="Genomic_DNA"/>
</dbReference>
<dbReference type="EC" id="3.1.26.5" evidence="6"/>
<name>A0A8S3PMC8_MYTED</name>
<sequence>MKVNAGSKIRNLMGFAMKKMKEPTIKQMTWNGSGNAMNKAISCAEIMKRKTKGLHQISKVYYRRIEEYWEPKIEGLERLKVNRDIPAISILLSKEPLDSTELGYQAPGSYNAFWKSEEQNTDKPAKKYSYGRSGPGGDNFKKREKKRKNDFQKSQGEKQDNPKMKKDSQNLRVNQQSS</sequence>
<dbReference type="GO" id="GO:0001682">
    <property type="term" value="P:tRNA 5'-leader removal"/>
    <property type="evidence" value="ECO:0007669"/>
    <property type="project" value="TreeGrafter"/>
</dbReference>
<comment type="subcellular location">
    <subcellularLocation>
        <location evidence="1">Nucleus</location>
    </subcellularLocation>
</comment>
<evidence type="ECO:0000256" key="2">
    <source>
        <dbReference type="ARBA" id="ARBA00008018"/>
    </source>
</evidence>
<evidence type="ECO:0000313" key="7">
    <source>
        <dbReference type="Proteomes" id="UP000683360"/>
    </source>
</evidence>